<dbReference type="InterPro" id="IPR005018">
    <property type="entry name" value="DOMON_domain"/>
</dbReference>
<dbReference type="SMART" id="SM00664">
    <property type="entry name" value="DoH"/>
    <property type="match status" value="2"/>
</dbReference>
<feature type="domain" description="DOMON" evidence="2">
    <location>
        <begin position="381"/>
        <end position="520"/>
    </location>
</feature>
<dbReference type="InterPro" id="IPR045266">
    <property type="entry name" value="DOH_DOMON"/>
</dbReference>
<sequence length="793" mass="86149">MPACRSAEGSSLFTRRTLAVLLFICQKSLPTKAHVQFLYPLAISPNDYLTSLHTKGLCGEERTGYDYSYTWRNWPFLNLNATELQAGTITNITWSSAVDHDGGWKLELYDEAFNLAYAWDNASHWGCDADGTARWAEIQLPKVDCNGCNGHGTCVQGSCQCDRSSSTGFWEGTHCEWESECGADADCGPYGQCVDMGDDISYPPRFQCYCRNGYFGTAGLTASGRLPVRTCTRPSQLTVNSTDARSWPNTYANQTLANPNQTYTVFWKIQNESATPYIEYAIWANTTNWVGHGLRPTANRSQTNSQPTYTDAFPWLLPGPLYTILNNDSSSGCPARPNGTPVDPETYDQGRLGTTAAPPDNSGWTAASPAPAGTRLSSWLADGQVNWRKDDPSEGYQQLYGPRPGFMLNGSSLNITEGYGQCQALETNFNDVAPMINQDIVVTTAFTSGYFRMLDYFTPNLARPRPDVVYGGTDDILDGAATEEAGVTYIKFRKPLFSNDSAGDYCLYPGINYQMVWAMGQTTPNISKVPPGSVNTNTASDRNFYKQDVLMYHGGGTSNYSDVTSPFRGTLGNVDLFAPPLSLTQTTKCAPSPIPGMECSATLIPGAYTLHWTPQQGGVNITAVAAGKGFVGLGWTADPGQMIGSHAIIGWVNDDSTKHVQVYQLNAKTPSGIVPANTFTPTSTLVGPSSLGSASAPMQMLQFFRPYDPTFQSGDAQNMIASYHDSHNYLDHHTNRQPFTLDFTTSSSSAFSSTVQAPASRLTKNAATAHGVCMWPLPSSSHLASLSPATSRT</sequence>
<evidence type="ECO:0000313" key="4">
    <source>
        <dbReference type="Proteomes" id="UP001485043"/>
    </source>
</evidence>
<dbReference type="Proteomes" id="UP001485043">
    <property type="component" value="Unassembled WGS sequence"/>
</dbReference>
<dbReference type="EMBL" id="JALJOV010000530">
    <property type="protein sequence ID" value="KAK9862997.1"/>
    <property type="molecule type" value="Genomic_DNA"/>
</dbReference>
<dbReference type="CDD" id="cd09631">
    <property type="entry name" value="DOMON_DOH"/>
    <property type="match status" value="2"/>
</dbReference>
<keyword evidence="4" id="KW-1185">Reference proteome</keyword>
<evidence type="ECO:0000313" key="3">
    <source>
        <dbReference type="EMBL" id="KAK9862997.1"/>
    </source>
</evidence>
<dbReference type="Pfam" id="PF03351">
    <property type="entry name" value="DOMON"/>
    <property type="match status" value="1"/>
</dbReference>
<dbReference type="PANTHER" id="PTHR46901">
    <property type="entry name" value="GH04942P"/>
    <property type="match status" value="1"/>
</dbReference>
<gene>
    <name evidence="3" type="ORF">WJX84_005249</name>
</gene>
<dbReference type="PROSITE" id="PS50836">
    <property type="entry name" value="DOMON"/>
    <property type="match status" value="1"/>
</dbReference>
<protein>
    <recommendedName>
        <fullName evidence="2">DOMON domain-containing protein</fullName>
    </recommendedName>
</protein>
<dbReference type="AlphaFoldDB" id="A0AAW1T2W5"/>
<evidence type="ECO:0000259" key="2">
    <source>
        <dbReference type="PROSITE" id="PS50836"/>
    </source>
</evidence>
<feature type="region of interest" description="Disordered" evidence="1">
    <location>
        <begin position="328"/>
        <end position="370"/>
    </location>
</feature>
<accession>A0AAW1T2W5</accession>
<organism evidence="3 4">
    <name type="scientific">Apatococcus fuscideae</name>
    <dbReference type="NCBI Taxonomy" id="2026836"/>
    <lineage>
        <taxon>Eukaryota</taxon>
        <taxon>Viridiplantae</taxon>
        <taxon>Chlorophyta</taxon>
        <taxon>core chlorophytes</taxon>
        <taxon>Trebouxiophyceae</taxon>
        <taxon>Chlorellales</taxon>
        <taxon>Chlorellaceae</taxon>
        <taxon>Apatococcus</taxon>
    </lineage>
</organism>
<name>A0AAW1T2W5_9CHLO</name>
<proteinExistence type="predicted"/>
<evidence type="ECO:0000256" key="1">
    <source>
        <dbReference type="SAM" id="MobiDB-lite"/>
    </source>
</evidence>
<dbReference type="PANTHER" id="PTHR46901:SF2">
    <property type="entry name" value="GH04942P"/>
    <property type="match status" value="1"/>
</dbReference>
<comment type="caution">
    <text evidence="3">The sequence shown here is derived from an EMBL/GenBank/DDBJ whole genome shotgun (WGS) entry which is preliminary data.</text>
</comment>
<reference evidence="3 4" key="1">
    <citation type="journal article" date="2024" name="Nat. Commun.">
        <title>Phylogenomics reveals the evolutionary origins of lichenization in chlorophyte algae.</title>
        <authorList>
            <person name="Puginier C."/>
            <person name="Libourel C."/>
            <person name="Otte J."/>
            <person name="Skaloud P."/>
            <person name="Haon M."/>
            <person name="Grisel S."/>
            <person name="Petersen M."/>
            <person name="Berrin J.G."/>
            <person name="Delaux P.M."/>
            <person name="Dal Grande F."/>
            <person name="Keller J."/>
        </authorList>
    </citation>
    <scope>NUCLEOTIDE SEQUENCE [LARGE SCALE GENOMIC DNA]</scope>
    <source>
        <strain evidence="3 4">SAG 2523</strain>
    </source>
</reference>